<evidence type="ECO:0000256" key="3">
    <source>
        <dbReference type="SAM" id="SignalP"/>
    </source>
</evidence>
<dbReference type="RefSeq" id="WP_006971130.1">
    <property type="nucleotide sequence ID" value="NZ_ABCS01000017.1"/>
</dbReference>
<feature type="region of interest" description="Disordered" evidence="1">
    <location>
        <begin position="169"/>
        <end position="244"/>
    </location>
</feature>
<dbReference type="EMBL" id="ABCS01000017">
    <property type="protein sequence ID" value="EDM79656.1"/>
    <property type="molecule type" value="Genomic_DNA"/>
</dbReference>
<evidence type="ECO:0000313" key="5">
    <source>
        <dbReference type="Proteomes" id="UP000005801"/>
    </source>
</evidence>
<keyword evidence="5" id="KW-1185">Reference proteome</keyword>
<keyword evidence="2" id="KW-0472">Membrane</keyword>
<dbReference type="PROSITE" id="PS51257">
    <property type="entry name" value="PROKAR_LIPOPROTEIN"/>
    <property type="match status" value="1"/>
</dbReference>
<evidence type="ECO:0000313" key="4">
    <source>
        <dbReference type="EMBL" id="EDM79656.1"/>
    </source>
</evidence>
<keyword evidence="2" id="KW-0812">Transmembrane</keyword>
<reference evidence="4 5" key="1">
    <citation type="submission" date="2007-06" db="EMBL/GenBank/DDBJ databases">
        <authorList>
            <person name="Shimkets L."/>
            <person name="Ferriera S."/>
            <person name="Johnson J."/>
            <person name="Kravitz S."/>
            <person name="Beeson K."/>
            <person name="Sutton G."/>
            <person name="Rogers Y.-H."/>
            <person name="Friedman R."/>
            <person name="Frazier M."/>
            <person name="Venter J.C."/>
        </authorList>
    </citation>
    <scope>NUCLEOTIDE SEQUENCE [LARGE SCALE GENOMIC DNA]</scope>
    <source>
        <strain evidence="4 5">SIR-1</strain>
    </source>
</reference>
<feature type="signal peptide" evidence="3">
    <location>
        <begin position="1"/>
        <end position="28"/>
    </location>
</feature>
<gene>
    <name evidence="4" type="ORF">PPSIR1_16380</name>
</gene>
<comment type="caution">
    <text evidence="4">The sequence shown here is derived from an EMBL/GenBank/DDBJ whole genome shotgun (WGS) entry which is preliminary data.</text>
</comment>
<organism evidence="4 5">
    <name type="scientific">Plesiocystis pacifica SIR-1</name>
    <dbReference type="NCBI Taxonomy" id="391625"/>
    <lineage>
        <taxon>Bacteria</taxon>
        <taxon>Pseudomonadati</taxon>
        <taxon>Myxococcota</taxon>
        <taxon>Polyangia</taxon>
        <taxon>Nannocystales</taxon>
        <taxon>Nannocystaceae</taxon>
        <taxon>Plesiocystis</taxon>
    </lineage>
</organism>
<feature type="transmembrane region" description="Helical" evidence="2">
    <location>
        <begin position="38"/>
        <end position="56"/>
    </location>
</feature>
<keyword evidence="3" id="KW-0732">Signal</keyword>
<proteinExistence type="predicted"/>
<dbReference type="OrthoDB" id="9255911at2"/>
<evidence type="ECO:0000256" key="1">
    <source>
        <dbReference type="SAM" id="MobiDB-lite"/>
    </source>
</evidence>
<feature type="chain" id="PRO_5002697471" evidence="3">
    <location>
        <begin position="29"/>
        <end position="244"/>
    </location>
</feature>
<accession>A6G331</accession>
<dbReference type="AlphaFoldDB" id="A6G331"/>
<protein>
    <submittedName>
        <fullName evidence="4">Uncharacterized protein</fullName>
    </submittedName>
</protein>
<feature type="compositionally biased region" description="Low complexity" evidence="1">
    <location>
        <begin position="174"/>
        <end position="211"/>
    </location>
</feature>
<dbReference type="eggNOG" id="ENOG502ZSJN">
    <property type="taxonomic scope" value="Bacteria"/>
</dbReference>
<evidence type="ECO:0000256" key="2">
    <source>
        <dbReference type="SAM" id="Phobius"/>
    </source>
</evidence>
<dbReference type="Proteomes" id="UP000005801">
    <property type="component" value="Unassembled WGS sequence"/>
</dbReference>
<dbReference type="STRING" id="391625.PPSIR1_16380"/>
<feature type="compositionally biased region" description="Pro residues" evidence="1">
    <location>
        <begin position="212"/>
        <end position="232"/>
    </location>
</feature>
<keyword evidence="2" id="KW-1133">Transmembrane helix</keyword>
<sequence length="244" mass="26189">MAKTLKGFGWFFLVLAAMSAACSPLAFADNESSVAITFLVFASFLGIPGAVFMYLGRKRAREDLEQQMMVSFIRTRDAFTIDELAAHIGKAPGVAEIALSRDIARFHLPLFMHRATGRYMRLDRVQKQARVAERCQSCGASIGHQIVFDGELLSCPYCGSTVETHAPRAEEQRWQAPAQAGPWAQTQWSGPPAPQAHGHAPAPHDAPGHGYAPPPNWNPGAPPPGAPPPGAPQAPGGWGKPPGH</sequence>
<name>A6G331_9BACT</name>